<feature type="region of interest" description="Disordered" evidence="1">
    <location>
        <begin position="333"/>
        <end position="352"/>
    </location>
</feature>
<keyword evidence="4" id="KW-1185">Reference proteome</keyword>
<dbReference type="EMBL" id="CP003654">
    <property type="protein sequence ID" value="AFZ38077.1"/>
    <property type="molecule type" value="Genomic_DNA"/>
</dbReference>
<geneLocation type="plasmid" evidence="3 4">
    <name>pSTA7437.01</name>
</geneLocation>
<dbReference type="AlphaFoldDB" id="K9Y276"/>
<evidence type="ECO:0000256" key="1">
    <source>
        <dbReference type="SAM" id="MobiDB-lite"/>
    </source>
</evidence>
<dbReference type="RefSeq" id="WP_015211983.1">
    <property type="nucleotide sequence ID" value="NC_019765.1"/>
</dbReference>
<reference evidence="4" key="1">
    <citation type="journal article" date="2013" name="Proc. Natl. Acad. Sci. U.S.A.">
        <title>Improving the coverage of the cyanobacterial phylum using diversity-driven genome sequencing.</title>
        <authorList>
            <person name="Shih P.M."/>
            <person name="Wu D."/>
            <person name="Latifi A."/>
            <person name="Axen S.D."/>
            <person name="Fewer D.P."/>
            <person name="Talla E."/>
            <person name="Calteau A."/>
            <person name="Cai F."/>
            <person name="Tandeau de Marsac N."/>
            <person name="Rippka R."/>
            <person name="Herdman M."/>
            <person name="Sivonen K."/>
            <person name="Coursin T."/>
            <person name="Laurent T."/>
            <person name="Goodwin L."/>
            <person name="Nolan M."/>
            <person name="Davenport K.W."/>
            <person name="Han C.S."/>
            <person name="Rubin E.M."/>
            <person name="Eisen J.A."/>
            <person name="Woyke T."/>
            <person name="Gugger M."/>
            <person name="Kerfeld C.A."/>
        </authorList>
    </citation>
    <scope>NUCLEOTIDE SEQUENCE [LARGE SCALE GENOMIC DNA]</scope>
    <source>
        <strain evidence="4">ATCC 29371 / PCC 7437</strain>
        <plasmid evidence="4">Plasmid pSTA7437.01</plasmid>
    </source>
</reference>
<evidence type="ECO:0000313" key="4">
    <source>
        <dbReference type="Proteomes" id="UP000010473"/>
    </source>
</evidence>
<protein>
    <submittedName>
        <fullName evidence="3">Uncharacterized protein</fullName>
    </submittedName>
</protein>
<proteinExistence type="predicted"/>
<dbReference type="OrthoDB" id="580884at2"/>
<organism evidence="3 4">
    <name type="scientific">Stanieria cyanosphaera (strain ATCC 29371 / PCC 7437)</name>
    <dbReference type="NCBI Taxonomy" id="111780"/>
    <lineage>
        <taxon>Bacteria</taxon>
        <taxon>Bacillati</taxon>
        <taxon>Cyanobacteriota</taxon>
        <taxon>Cyanophyceae</taxon>
        <taxon>Pleurocapsales</taxon>
        <taxon>Dermocarpellaceae</taxon>
        <taxon>Stanieria</taxon>
    </lineage>
</organism>
<sequence length="490" mass="53718">MKFLKLFNLTFYLPLLAASTAAMSGVLQIQASVLAAESNVVANLNYQQVSQATAIANSIKVSINPGRIAVIDFSATDEAIAYIGLGDASRIVYNTDFPIESGTAQTIFLLPIEELEFPGATTTKITNLVAKTVDGSGVSRVYNFQIEHSNSVVDLGIKITPQTRKTIADIDRQTIKVSSGRAANLDDVARGLTLAIGRGFTTADDPVVTKIRRFIALARNSDLSVIESAQAAEIDLAVISSLAEMALDQFSLVRHDGNSVFSPIPKTEADLSLDVSESKAVEIQQQQEKTSGSLQRLEGDRGNEIEQELPNTAILKQNYDRDLVREKFDNDRENFTQTDNKDKPAKLISDSSEERAVEIESNVERQSSSVSETIESTKLINRAEDLSIYLAKQSPVKDVNFDKRVNNLLKAHDLYFGWQKVVRQRILDIDEETQTKVNRAISLVRRGSPLKSALFEADIDMQVASFLLAISQGDTEALSSLSKNVSRVGE</sequence>
<dbReference type="KEGG" id="scs:Sta7437_4619"/>
<dbReference type="Proteomes" id="UP000010473">
    <property type="component" value="Plasmid pSTA7437.01"/>
</dbReference>
<feature type="chain" id="PRO_5003938175" evidence="2">
    <location>
        <begin position="25"/>
        <end position="490"/>
    </location>
</feature>
<evidence type="ECO:0000313" key="3">
    <source>
        <dbReference type="EMBL" id="AFZ38077.1"/>
    </source>
</evidence>
<gene>
    <name evidence="3" type="ordered locus">Sta7437_4619</name>
</gene>
<accession>K9Y276</accession>
<feature type="compositionally biased region" description="Basic and acidic residues" evidence="1">
    <location>
        <begin position="333"/>
        <end position="345"/>
    </location>
</feature>
<dbReference type="HOGENOM" id="CLU_556547_0_0_3"/>
<name>K9Y276_STAC7</name>
<keyword evidence="2" id="KW-0732">Signal</keyword>
<feature type="signal peptide" evidence="2">
    <location>
        <begin position="1"/>
        <end position="24"/>
    </location>
</feature>
<keyword evidence="3" id="KW-0614">Plasmid</keyword>
<evidence type="ECO:0000256" key="2">
    <source>
        <dbReference type="SAM" id="SignalP"/>
    </source>
</evidence>